<reference evidence="1 2" key="1">
    <citation type="submission" date="2016-04" db="EMBL/GenBank/DDBJ databases">
        <authorList>
            <person name="Evans L.H."/>
            <person name="Alamgir A."/>
            <person name="Owens N."/>
            <person name="Weber N.D."/>
            <person name="Virtaneva K."/>
            <person name="Barbian K."/>
            <person name="Babar A."/>
            <person name="Rosenke K."/>
        </authorList>
    </citation>
    <scope>NUCLEOTIDE SEQUENCE [LARGE SCALE GENOMIC DNA]</scope>
    <source>
        <strain evidence="2">S5(T) (JCM 30642 \VKM B-2941)</strain>
    </source>
</reference>
<proteinExistence type="predicted"/>
<dbReference type="EMBL" id="LT671858">
    <property type="protein sequence ID" value="SIM40092.1"/>
    <property type="molecule type" value="Genomic_DNA"/>
</dbReference>
<dbReference type="RefSeq" id="WP_021789164.1">
    <property type="nucleotide sequence ID" value="NZ_LT671858.1"/>
</dbReference>
<dbReference type="InterPro" id="IPR012340">
    <property type="entry name" value="NA-bd_OB-fold"/>
</dbReference>
<dbReference type="PANTHER" id="PTHR40734:SF1">
    <property type="entry name" value="DNA-BINDING PROTEIN"/>
    <property type="match status" value="1"/>
</dbReference>
<dbReference type="SUPFAM" id="SSF160975">
    <property type="entry name" value="AF1531-like"/>
    <property type="match status" value="1"/>
</dbReference>
<gene>
    <name evidence="1" type="ORF">CSP5_0369</name>
</gene>
<name>A0A1N5SV93_9ARCH</name>
<dbReference type="Gene3D" id="1.10.150.280">
    <property type="entry name" value="AF1531-like domain"/>
    <property type="match status" value="1"/>
</dbReference>
<dbReference type="Proteomes" id="UP000195607">
    <property type="component" value="Chromosome I"/>
</dbReference>
<dbReference type="PANTHER" id="PTHR40734">
    <property type="entry name" value="TRNA-SPECIFIC ADENOSINE DEAMINASE-RELATED"/>
    <property type="match status" value="1"/>
</dbReference>
<dbReference type="AlphaFoldDB" id="A0A1N5SV93"/>
<evidence type="ECO:0000313" key="1">
    <source>
        <dbReference type="EMBL" id="SIM40092.1"/>
    </source>
</evidence>
<evidence type="ECO:0000313" key="2">
    <source>
        <dbReference type="Proteomes" id="UP000195607"/>
    </source>
</evidence>
<dbReference type="Gene3D" id="2.40.50.140">
    <property type="entry name" value="Nucleic acid-binding proteins"/>
    <property type="match status" value="1"/>
</dbReference>
<accession>A0A1N5SV93</accession>
<protein>
    <submittedName>
        <fullName evidence="1">Predicted RNA-binding protein</fullName>
    </submittedName>
</protein>
<organism evidence="1 2">
    <name type="scientific">Cuniculiplasma divulgatum</name>
    <dbReference type="NCBI Taxonomy" id="1673428"/>
    <lineage>
        <taxon>Archaea</taxon>
        <taxon>Methanobacteriati</taxon>
        <taxon>Thermoplasmatota</taxon>
        <taxon>Thermoplasmata</taxon>
        <taxon>Thermoplasmatales</taxon>
        <taxon>Cuniculiplasmataceae</taxon>
        <taxon>Cuniculiplasma</taxon>
    </lineage>
</organism>
<sequence length="182" mass="21261">MEEYAFILDVLMQGRSTDHSYSRTPLVFGLGETEFKLLEMIPKEGAILTVGDRVYIGKDLQKRDKIMTVKRRIGYEELSSSAVTELPYILENIVKENEKKYVDFFNRAESINSRMHTLELLPGLGNKTMWSIIDERKKKPFESFKDLTDRVKTVHHPEKMIAVRIAQEIDGKNEKYRIFVKQ</sequence>
<dbReference type="GeneID" id="41587671"/>
<dbReference type="InterPro" id="IPR007003">
    <property type="entry name" value="DUF655"/>
</dbReference>
<dbReference type="Pfam" id="PF04919">
    <property type="entry name" value="DUF655"/>
    <property type="match status" value="1"/>
</dbReference>